<evidence type="ECO:0000313" key="1">
    <source>
        <dbReference type="EMBL" id="KIM74887.1"/>
    </source>
</evidence>
<dbReference type="HOGENOM" id="CLU_2484128_0_0_1"/>
<reference evidence="1 2" key="1">
    <citation type="submission" date="2014-04" db="EMBL/GenBank/DDBJ databases">
        <authorList>
            <consortium name="DOE Joint Genome Institute"/>
            <person name="Kuo A."/>
            <person name="Tarkka M."/>
            <person name="Buscot F."/>
            <person name="Kohler A."/>
            <person name="Nagy L.G."/>
            <person name="Floudas D."/>
            <person name="Copeland A."/>
            <person name="Barry K.W."/>
            <person name="Cichocki N."/>
            <person name="Veneault-Fourrey C."/>
            <person name="LaButti K."/>
            <person name="Lindquist E.A."/>
            <person name="Lipzen A."/>
            <person name="Lundell T."/>
            <person name="Morin E."/>
            <person name="Murat C."/>
            <person name="Sun H."/>
            <person name="Tunlid A."/>
            <person name="Henrissat B."/>
            <person name="Grigoriev I.V."/>
            <person name="Hibbett D.S."/>
            <person name="Martin F."/>
            <person name="Nordberg H.P."/>
            <person name="Cantor M.N."/>
            <person name="Hua S.X."/>
        </authorList>
    </citation>
    <scope>NUCLEOTIDE SEQUENCE [LARGE SCALE GENOMIC DNA]</scope>
    <source>
        <strain evidence="1 2">F 1598</strain>
    </source>
</reference>
<proteinExistence type="predicted"/>
<dbReference type="InParanoid" id="A0A0C3BC33"/>
<reference evidence="2" key="2">
    <citation type="submission" date="2015-01" db="EMBL/GenBank/DDBJ databases">
        <title>Evolutionary Origins and Diversification of the Mycorrhizal Mutualists.</title>
        <authorList>
            <consortium name="DOE Joint Genome Institute"/>
            <consortium name="Mycorrhizal Genomics Consortium"/>
            <person name="Kohler A."/>
            <person name="Kuo A."/>
            <person name="Nagy L.G."/>
            <person name="Floudas D."/>
            <person name="Copeland A."/>
            <person name="Barry K.W."/>
            <person name="Cichocki N."/>
            <person name="Veneault-Fourrey C."/>
            <person name="LaButti K."/>
            <person name="Lindquist E.A."/>
            <person name="Lipzen A."/>
            <person name="Lundell T."/>
            <person name="Morin E."/>
            <person name="Murat C."/>
            <person name="Riley R."/>
            <person name="Ohm R."/>
            <person name="Sun H."/>
            <person name="Tunlid A."/>
            <person name="Henrissat B."/>
            <person name="Grigoriev I.V."/>
            <person name="Hibbett D.S."/>
            <person name="Martin F."/>
        </authorList>
    </citation>
    <scope>NUCLEOTIDE SEQUENCE [LARGE SCALE GENOMIC DNA]</scope>
    <source>
        <strain evidence="2">F 1598</strain>
    </source>
</reference>
<accession>A0A0C3BC33</accession>
<evidence type="ECO:0000313" key="2">
    <source>
        <dbReference type="Proteomes" id="UP000054166"/>
    </source>
</evidence>
<name>A0A0C3BC33_PILCF</name>
<dbReference type="EMBL" id="KN833054">
    <property type="protein sequence ID" value="KIM74887.1"/>
    <property type="molecule type" value="Genomic_DNA"/>
</dbReference>
<dbReference type="Proteomes" id="UP000054166">
    <property type="component" value="Unassembled WGS sequence"/>
</dbReference>
<gene>
    <name evidence="1" type="ORF">PILCRDRAFT_827815</name>
</gene>
<dbReference type="AlphaFoldDB" id="A0A0C3BC33"/>
<keyword evidence="2" id="KW-1185">Reference proteome</keyword>
<organism evidence="1 2">
    <name type="scientific">Piloderma croceum (strain F 1598)</name>
    <dbReference type="NCBI Taxonomy" id="765440"/>
    <lineage>
        <taxon>Eukaryota</taxon>
        <taxon>Fungi</taxon>
        <taxon>Dikarya</taxon>
        <taxon>Basidiomycota</taxon>
        <taxon>Agaricomycotina</taxon>
        <taxon>Agaricomycetes</taxon>
        <taxon>Agaricomycetidae</taxon>
        <taxon>Atheliales</taxon>
        <taxon>Atheliaceae</taxon>
        <taxon>Piloderma</taxon>
    </lineage>
</organism>
<sequence>MIEGTEVCKLGLAENDCAAWKTQNLRWQMRGATIPILGSAVSSSITVSAFVQMCEWIKCDMYQGHNWTPTLPQANRHALMDQILSST</sequence>
<protein>
    <submittedName>
        <fullName evidence="1">Uncharacterized protein</fullName>
    </submittedName>
</protein>